<dbReference type="PROSITE" id="PS50887">
    <property type="entry name" value="GGDEF"/>
    <property type="match status" value="1"/>
</dbReference>
<evidence type="ECO:0000259" key="15">
    <source>
        <dbReference type="PROSITE" id="PS50887"/>
    </source>
</evidence>
<organism evidence="16 17">
    <name type="scientific">Paractinoplanes rhizophilus</name>
    <dbReference type="NCBI Taxonomy" id="1416877"/>
    <lineage>
        <taxon>Bacteria</taxon>
        <taxon>Bacillati</taxon>
        <taxon>Actinomycetota</taxon>
        <taxon>Actinomycetes</taxon>
        <taxon>Micromonosporales</taxon>
        <taxon>Micromonosporaceae</taxon>
        <taxon>Paractinoplanes</taxon>
    </lineage>
</organism>
<dbReference type="InterPro" id="IPR029151">
    <property type="entry name" value="Sensor-like_sf"/>
</dbReference>
<evidence type="ECO:0000256" key="6">
    <source>
        <dbReference type="ARBA" id="ARBA00022777"/>
    </source>
</evidence>
<dbReference type="SMART" id="SM00052">
    <property type="entry name" value="EAL"/>
    <property type="match status" value="1"/>
</dbReference>
<feature type="domain" description="PAC" evidence="12">
    <location>
        <begin position="316"/>
        <end position="367"/>
    </location>
</feature>
<protein>
    <submittedName>
        <fullName evidence="16">Bifunctional diguanylate cyclase/phosphodiesterase</fullName>
    </submittedName>
</protein>
<evidence type="ECO:0000259" key="12">
    <source>
        <dbReference type="PROSITE" id="PS50113"/>
    </source>
</evidence>
<dbReference type="Proteomes" id="UP001596548">
    <property type="component" value="Unassembled WGS sequence"/>
</dbReference>
<keyword evidence="4 10" id="KW-0812">Transmembrane</keyword>
<sequence>MDVRHKVLGAFLAAAALVAVTGAVVLQANAAAARDAAVSAAEQVARGISRDVALGLPPDRIGGTTAPLFYNPGALASYLLRQQETQNRDIVVVDRFGRILADAVPDEVGTTFAEDPDGEVAATIEDGRTRLFEERSDDSSEPMLQLVVPILGPTHRVNGAVILEYTQLYDQMMAATKPARRAIMAAVLVCVLLVALLGAAIAASITRRITSLTRAVQVIRDGDYSRRVALKGRDDIARLGHAFDDMAGRLERSAREILAKEYTDSILANAGEGICGVDAGNRITFANAAAGRITGLGVAGVLGADAALILPAADEGEGEGTLHRPDGTTVRVAYTTSTITKNGARLGAVVVLRDVSRQRALERDLRHQALHDGLTGLPNRKLFLDRLAHAMTRARAAGDRVAVLYLDLDGFKKVNDSLGHNAGDQLLRTTAERLVAALRPQDTVARLGGDEFAVLLEDAGEAAVRGLARACLDALNQPFLVRGRTAVVSVSIGIVPDAEQHSDADDVLRDADVAMYAAKAKGKGCYQVFESRMHEELLDRLDSESRLRDAVHRGELRLHVQPVVDLAGGGVAGMEALVRWADPERGLQQPGAFIPLAEETGLIAEIDRWVLFEACRAAADWPDTWVSVNLSAATLDLPDLTDRVAYALSTTGLSPRRLVLELTETVLMRDVTVTSARLEELRELGVRIAIDDFGTGYSSLGYLRDIPVDVLKVDRSFIDGLAGNARQQQLVSAVIQLGHTLGLKVVTEGVETADQLRLLTRMGARYAQGYHLGRPGPVEEQGQLSTNTATVRAGTVNVPDDFV</sequence>
<dbReference type="PANTHER" id="PTHR44757">
    <property type="entry name" value="DIGUANYLATE CYCLASE DGCP"/>
    <property type="match status" value="1"/>
</dbReference>
<gene>
    <name evidence="16" type="ORF">ACFQS1_34120</name>
</gene>
<dbReference type="Pfam" id="PF00563">
    <property type="entry name" value="EAL"/>
    <property type="match status" value="1"/>
</dbReference>
<feature type="domain" description="HAMP" evidence="14">
    <location>
        <begin position="203"/>
        <end position="255"/>
    </location>
</feature>
<dbReference type="InterPro" id="IPR001633">
    <property type="entry name" value="EAL_dom"/>
</dbReference>
<evidence type="ECO:0000256" key="7">
    <source>
        <dbReference type="ARBA" id="ARBA00022840"/>
    </source>
</evidence>
<dbReference type="InterPro" id="IPR035919">
    <property type="entry name" value="EAL_sf"/>
</dbReference>
<name>A0ABW2I2H6_9ACTN</name>
<dbReference type="InterPro" id="IPR035965">
    <property type="entry name" value="PAS-like_dom_sf"/>
</dbReference>
<dbReference type="SUPFAM" id="SSF55785">
    <property type="entry name" value="PYP-like sensor domain (PAS domain)"/>
    <property type="match status" value="1"/>
</dbReference>
<keyword evidence="6" id="KW-0418">Kinase</keyword>
<accession>A0ABW2I2H6</accession>
<dbReference type="CDD" id="cd06225">
    <property type="entry name" value="HAMP"/>
    <property type="match status" value="1"/>
</dbReference>
<dbReference type="CDD" id="cd01949">
    <property type="entry name" value="GGDEF"/>
    <property type="match status" value="1"/>
</dbReference>
<dbReference type="InterPro" id="IPR013767">
    <property type="entry name" value="PAS_fold"/>
</dbReference>
<evidence type="ECO:0000256" key="9">
    <source>
        <dbReference type="ARBA" id="ARBA00023012"/>
    </source>
</evidence>
<dbReference type="Pfam" id="PF00989">
    <property type="entry name" value="PAS"/>
    <property type="match status" value="1"/>
</dbReference>
<evidence type="ECO:0000313" key="16">
    <source>
        <dbReference type="EMBL" id="MFC7279030.1"/>
    </source>
</evidence>
<feature type="transmembrane region" description="Helical" evidence="10">
    <location>
        <begin position="182"/>
        <end position="205"/>
    </location>
</feature>
<dbReference type="InterPro" id="IPR043128">
    <property type="entry name" value="Rev_trsase/Diguanyl_cyclase"/>
</dbReference>
<dbReference type="Gene3D" id="3.30.450.20">
    <property type="entry name" value="PAS domain"/>
    <property type="match status" value="2"/>
</dbReference>
<dbReference type="PROSITE" id="PS50885">
    <property type="entry name" value="HAMP"/>
    <property type="match status" value="1"/>
</dbReference>
<comment type="caution">
    <text evidence="16">The sequence shown here is derived from an EMBL/GenBank/DDBJ whole genome shotgun (WGS) entry which is preliminary data.</text>
</comment>
<dbReference type="PROSITE" id="PS50113">
    <property type="entry name" value="PAC"/>
    <property type="match status" value="1"/>
</dbReference>
<dbReference type="InterPro" id="IPR000014">
    <property type="entry name" value="PAS"/>
</dbReference>
<evidence type="ECO:0000256" key="3">
    <source>
        <dbReference type="ARBA" id="ARBA00022679"/>
    </source>
</evidence>
<keyword evidence="8 10" id="KW-1133">Transmembrane helix</keyword>
<keyword evidence="9" id="KW-0902">Two-component regulatory system</keyword>
<comment type="subcellular location">
    <subcellularLocation>
        <location evidence="1">Membrane</location>
    </subcellularLocation>
</comment>
<evidence type="ECO:0000256" key="2">
    <source>
        <dbReference type="ARBA" id="ARBA00022553"/>
    </source>
</evidence>
<dbReference type="InterPro" id="IPR003660">
    <property type="entry name" value="HAMP_dom"/>
</dbReference>
<dbReference type="SUPFAM" id="SSF55073">
    <property type="entry name" value="Nucleotide cyclase"/>
    <property type="match status" value="1"/>
</dbReference>
<keyword evidence="10" id="KW-0472">Membrane</keyword>
<dbReference type="NCBIfam" id="TIGR00254">
    <property type="entry name" value="GGDEF"/>
    <property type="match status" value="1"/>
</dbReference>
<evidence type="ECO:0000256" key="1">
    <source>
        <dbReference type="ARBA" id="ARBA00004370"/>
    </source>
</evidence>
<dbReference type="InterPro" id="IPR052155">
    <property type="entry name" value="Biofilm_reg_signaling"/>
</dbReference>
<evidence type="ECO:0000256" key="11">
    <source>
        <dbReference type="SAM" id="SignalP"/>
    </source>
</evidence>
<feature type="domain" description="EAL" evidence="13">
    <location>
        <begin position="540"/>
        <end position="789"/>
    </location>
</feature>
<dbReference type="SMART" id="SM00091">
    <property type="entry name" value="PAS"/>
    <property type="match status" value="1"/>
</dbReference>
<dbReference type="Gene3D" id="6.10.340.10">
    <property type="match status" value="1"/>
</dbReference>
<dbReference type="PANTHER" id="PTHR44757:SF2">
    <property type="entry name" value="BIOFILM ARCHITECTURE MAINTENANCE PROTEIN MBAA"/>
    <property type="match status" value="1"/>
</dbReference>
<proteinExistence type="predicted"/>
<evidence type="ECO:0000256" key="8">
    <source>
        <dbReference type="ARBA" id="ARBA00022989"/>
    </source>
</evidence>
<dbReference type="PROSITE" id="PS50883">
    <property type="entry name" value="EAL"/>
    <property type="match status" value="1"/>
</dbReference>
<keyword evidence="11" id="KW-0732">Signal</keyword>
<dbReference type="InterPro" id="IPR029787">
    <property type="entry name" value="Nucleotide_cyclase"/>
</dbReference>
<dbReference type="InterPro" id="IPR000160">
    <property type="entry name" value="GGDEF_dom"/>
</dbReference>
<keyword evidence="2" id="KW-0597">Phosphoprotein</keyword>
<evidence type="ECO:0000256" key="4">
    <source>
        <dbReference type="ARBA" id="ARBA00022692"/>
    </source>
</evidence>
<evidence type="ECO:0000313" key="17">
    <source>
        <dbReference type="Proteomes" id="UP001596548"/>
    </source>
</evidence>
<feature type="domain" description="GGDEF" evidence="15">
    <location>
        <begin position="399"/>
        <end position="531"/>
    </location>
</feature>
<dbReference type="CDD" id="cd01948">
    <property type="entry name" value="EAL"/>
    <property type="match status" value="1"/>
</dbReference>
<dbReference type="RefSeq" id="WP_378976143.1">
    <property type="nucleotide sequence ID" value="NZ_JBHTBJ010000042.1"/>
</dbReference>
<dbReference type="Gene3D" id="3.30.70.270">
    <property type="match status" value="1"/>
</dbReference>
<dbReference type="Pfam" id="PF00990">
    <property type="entry name" value="GGDEF"/>
    <property type="match status" value="1"/>
</dbReference>
<evidence type="ECO:0000256" key="10">
    <source>
        <dbReference type="SAM" id="Phobius"/>
    </source>
</evidence>
<evidence type="ECO:0000259" key="14">
    <source>
        <dbReference type="PROSITE" id="PS50885"/>
    </source>
</evidence>
<evidence type="ECO:0000259" key="13">
    <source>
        <dbReference type="PROSITE" id="PS50883"/>
    </source>
</evidence>
<keyword evidence="5" id="KW-0547">Nucleotide-binding</keyword>
<keyword evidence="17" id="KW-1185">Reference proteome</keyword>
<keyword evidence="7" id="KW-0067">ATP-binding</keyword>
<evidence type="ECO:0000256" key="5">
    <source>
        <dbReference type="ARBA" id="ARBA00022741"/>
    </source>
</evidence>
<dbReference type="CDD" id="cd00130">
    <property type="entry name" value="PAS"/>
    <property type="match status" value="1"/>
</dbReference>
<dbReference type="SUPFAM" id="SSF103190">
    <property type="entry name" value="Sensory domain-like"/>
    <property type="match status" value="1"/>
</dbReference>
<reference evidence="17" key="1">
    <citation type="journal article" date="2019" name="Int. J. Syst. Evol. Microbiol.">
        <title>The Global Catalogue of Microorganisms (GCM) 10K type strain sequencing project: providing services to taxonomists for standard genome sequencing and annotation.</title>
        <authorList>
            <consortium name="The Broad Institute Genomics Platform"/>
            <consortium name="The Broad Institute Genome Sequencing Center for Infectious Disease"/>
            <person name="Wu L."/>
            <person name="Ma J."/>
        </authorList>
    </citation>
    <scope>NUCLEOTIDE SEQUENCE [LARGE SCALE GENOMIC DNA]</scope>
    <source>
        <strain evidence="17">XZYJT-10</strain>
    </source>
</reference>
<keyword evidence="3" id="KW-0808">Transferase</keyword>
<feature type="signal peptide" evidence="11">
    <location>
        <begin position="1"/>
        <end position="30"/>
    </location>
</feature>
<dbReference type="Gene3D" id="3.20.20.450">
    <property type="entry name" value="EAL domain"/>
    <property type="match status" value="1"/>
</dbReference>
<feature type="chain" id="PRO_5045928843" evidence="11">
    <location>
        <begin position="31"/>
        <end position="803"/>
    </location>
</feature>
<dbReference type="Pfam" id="PF00672">
    <property type="entry name" value="HAMP"/>
    <property type="match status" value="1"/>
</dbReference>
<dbReference type="EMBL" id="JBHTBJ010000042">
    <property type="protein sequence ID" value="MFC7279030.1"/>
    <property type="molecule type" value="Genomic_DNA"/>
</dbReference>
<dbReference type="SMART" id="SM00304">
    <property type="entry name" value="HAMP"/>
    <property type="match status" value="1"/>
</dbReference>
<dbReference type="SUPFAM" id="SSF158472">
    <property type="entry name" value="HAMP domain-like"/>
    <property type="match status" value="1"/>
</dbReference>
<dbReference type="SMART" id="SM00267">
    <property type="entry name" value="GGDEF"/>
    <property type="match status" value="1"/>
</dbReference>
<dbReference type="SUPFAM" id="SSF141868">
    <property type="entry name" value="EAL domain-like"/>
    <property type="match status" value="1"/>
</dbReference>
<dbReference type="InterPro" id="IPR000700">
    <property type="entry name" value="PAS-assoc_C"/>
</dbReference>